<dbReference type="Proteomes" id="UP000077755">
    <property type="component" value="Chromosome 3"/>
</dbReference>
<sequence length="71" mass="8536">MSYPWRISWFTGYICFGSFDSIHIPAVQFIFKWTSRLCVCFIDFWIIMQTLIGRTVVSVWRVKFSHHPFPT</sequence>
<dbReference type="Gramene" id="KZN00246">
    <property type="protein sequence ID" value="KZN00246"/>
    <property type="gene ID" value="DCAR_009000"/>
</dbReference>
<dbReference type="AlphaFoldDB" id="A0A165ZNI8"/>
<protein>
    <submittedName>
        <fullName evidence="1">Uncharacterized protein</fullName>
    </submittedName>
</protein>
<proteinExistence type="predicted"/>
<dbReference type="EMBL" id="CP093345">
    <property type="protein sequence ID" value="WOG90941.1"/>
    <property type="molecule type" value="Genomic_DNA"/>
</dbReference>
<organism evidence="1 2">
    <name type="scientific">Daucus carota subsp. sativus</name>
    <name type="common">Carrot</name>
    <dbReference type="NCBI Taxonomy" id="79200"/>
    <lineage>
        <taxon>Eukaryota</taxon>
        <taxon>Viridiplantae</taxon>
        <taxon>Streptophyta</taxon>
        <taxon>Embryophyta</taxon>
        <taxon>Tracheophyta</taxon>
        <taxon>Spermatophyta</taxon>
        <taxon>Magnoliopsida</taxon>
        <taxon>eudicotyledons</taxon>
        <taxon>Gunneridae</taxon>
        <taxon>Pentapetalae</taxon>
        <taxon>asterids</taxon>
        <taxon>campanulids</taxon>
        <taxon>Apiales</taxon>
        <taxon>Apiaceae</taxon>
        <taxon>Apioideae</taxon>
        <taxon>Scandiceae</taxon>
        <taxon>Daucinae</taxon>
        <taxon>Daucus</taxon>
        <taxon>Daucus sect. Daucus</taxon>
    </lineage>
</organism>
<name>A0A165ZNI8_DAUCS</name>
<reference evidence="1" key="1">
    <citation type="journal article" date="2016" name="Nat. Genet.">
        <title>A high-quality carrot genome assembly provides new insights into carotenoid accumulation and asterid genome evolution.</title>
        <authorList>
            <person name="Iorizzo M."/>
            <person name="Ellison S."/>
            <person name="Senalik D."/>
            <person name="Zeng P."/>
            <person name="Satapoomin P."/>
            <person name="Huang J."/>
            <person name="Bowman M."/>
            <person name="Iovene M."/>
            <person name="Sanseverino W."/>
            <person name="Cavagnaro P."/>
            <person name="Yildiz M."/>
            <person name="Macko-Podgorni A."/>
            <person name="Moranska E."/>
            <person name="Grzebelus E."/>
            <person name="Grzebelus D."/>
            <person name="Ashrafi H."/>
            <person name="Zheng Z."/>
            <person name="Cheng S."/>
            <person name="Spooner D."/>
            <person name="Van Deynze A."/>
            <person name="Simon P."/>
        </authorList>
    </citation>
    <scope>NUCLEOTIDE SEQUENCE</scope>
    <source>
        <tissue evidence="1">Leaf</tissue>
    </source>
</reference>
<evidence type="ECO:0000313" key="1">
    <source>
        <dbReference type="EMBL" id="WOG90941.1"/>
    </source>
</evidence>
<evidence type="ECO:0000313" key="2">
    <source>
        <dbReference type="Proteomes" id="UP000077755"/>
    </source>
</evidence>
<keyword evidence="2" id="KW-1185">Reference proteome</keyword>
<accession>A0A165ZNI8</accession>
<gene>
    <name evidence="1" type="ORF">DCAR_0310188</name>
</gene>
<reference evidence="1" key="2">
    <citation type="submission" date="2022-03" db="EMBL/GenBank/DDBJ databases">
        <title>Draft title - Genomic analysis of global carrot germplasm unveils the trajectory of domestication and the origin of high carotenoid orange carrot.</title>
        <authorList>
            <person name="Iorizzo M."/>
            <person name="Ellison S."/>
            <person name="Senalik D."/>
            <person name="Macko-Podgorni A."/>
            <person name="Grzebelus D."/>
            <person name="Bostan H."/>
            <person name="Rolling W."/>
            <person name="Curaba J."/>
            <person name="Simon P."/>
        </authorList>
    </citation>
    <scope>NUCLEOTIDE SEQUENCE</scope>
    <source>
        <tissue evidence="1">Leaf</tissue>
    </source>
</reference>